<dbReference type="InterPro" id="IPR052895">
    <property type="entry name" value="HetReg/Transcr_Mod"/>
</dbReference>
<dbReference type="OrthoDB" id="2157530at2759"/>
<dbReference type="EMBL" id="KI964157">
    <property type="protein sequence ID" value="EUC40540.1"/>
    <property type="molecule type" value="Genomic_DNA"/>
</dbReference>
<protein>
    <recommendedName>
        <fullName evidence="1">Heterokaryon incompatibility domain-containing protein</fullName>
    </recommendedName>
</protein>
<organism evidence="2 3">
    <name type="scientific">Bipolaris oryzae ATCC 44560</name>
    <dbReference type="NCBI Taxonomy" id="930090"/>
    <lineage>
        <taxon>Eukaryota</taxon>
        <taxon>Fungi</taxon>
        <taxon>Dikarya</taxon>
        <taxon>Ascomycota</taxon>
        <taxon>Pezizomycotina</taxon>
        <taxon>Dothideomycetes</taxon>
        <taxon>Pleosporomycetidae</taxon>
        <taxon>Pleosporales</taxon>
        <taxon>Pleosporineae</taxon>
        <taxon>Pleosporaceae</taxon>
        <taxon>Bipolaris</taxon>
    </lineage>
</organism>
<feature type="domain" description="Heterokaryon incompatibility" evidence="1">
    <location>
        <begin position="49"/>
        <end position="141"/>
    </location>
</feature>
<name>W6YSE4_COCMI</name>
<keyword evidence="3" id="KW-1185">Reference proteome</keyword>
<dbReference type="InterPro" id="IPR010730">
    <property type="entry name" value="HET"/>
</dbReference>
<dbReference type="KEGG" id="bor:COCMIDRAFT_9612"/>
<dbReference type="STRING" id="930090.W6YSE4"/>
<accession>W6YSE4</accession>
<evidence type="ECO:0000313" key="3">
    <source>
        <dbReference type="Proteomes" id="UP000054032"/>
    </source>
</evidence>
<dbReference type="AlphaFoldDB" id="W6YSE4"/>
<dbReference type="Proteomes" id="UP000054032">
    <property type="component" value="Unassembled WGS sequence"/>
</dbReference>
<dbReference type="RefSeq" id="XP_007692951.1">
    <property type="nucleotide sequence ID" value="XM_007694761.1"/>
</dbReference>
<proteinExistence type="predicted"/>
<dbReference type="Pfam" id="PF06985">
    <property type="entry name" value="HET"/>
    <property type="match status" value="1"/>
</dbReference>
<gene>
    <name evidence="2" type="ORF">COCMIDRAFT_9612</name>
</gene>
<dbReference type="GeneID" id="19128791"/>
<evidence type="ECO:0000313" key="2">
    <source>
        <dbReference type="EMBL" id="EUC40540.1"/>
    </source>
</evidence>
<dbReference type="PANTHER" id="PTHR24148:SF64">
    <property type="entry name" value="HETEROKARYON INCOMPATIBILITY DOMAIN-CONTAINING PROTEIN"/>
    <property type="match status" value="1"/>
</dbReference>
<dbReference type="HOGENOM" id="CLU_1618717_0_0_1"/>
<reference evidence="2 3" key="1">
    <citation type="journal article" date="2013" name="PLoS Genet.">
        <title>Comparative genome structure, secondary metabolite, and effector coding capacity across Cochliobolus pathogens.</title>
        <authorList>
            <person name="Condon B.J."/>
            <person name="Leng Y."/>
            <person name="Wu D."/>
            <person name="Bushley K.E."/>
            <person name="Ohm R.A."/>
            <person name="Otillar R."/>
            <person name="Martin J."/>
            <person name="Schackwitz W."/>
            <person name="Grimwood J."/>
            <person name="MohdZainudin N."/>
            <person name="Xue C."/>
            <person name="Wang R."/>
            <person name="Manning V.A."/>
            <person name="Dhillon B."/>
            <person name="Tu Z.J."/>
            <person name="Steffenson B.J."/>
            <person name="Salamov A."/>
            <person name="Sun H."/>
            <person name="Lowry S."/>
            <person name="LaButti K."/>
            <person name="Han J."/>
            <person name="Copeland A."/>
            <person name="Lindquist E."/>
            <person name="Barry K."/>
            <person name="Schmutz J."/>
            <person name="Baker S.E."/>
            <person name="Ciuffetti L.M."/>
            <person name="Grigoriev I.V."/>
            <person name="Zhong S."/>
            <person name="Turgeon B.G."/>
        </authorList>
    </citation>
    <scope>NUCLEOTIDE SEQUENCE [LARGE SCALE GENOMIC DNA]</scope>
    <source>
        <strain evidence="2 3">ATCC 44560</strain>
    </source>
</reference>
<sequence length="164" mass="18514">MFKAGFVQDIESGKILREEFCRDASTCTECDLIQCELVTVSLEKHLGAFDALSYVWGYTDVKERIKMDGKTIEVTLNLEAALRRVRNTEAAELVWVDALCINQRDVEEKNIQVMRMKDVYTKCGRVLVWLGDALMDRAEDGKNEVAVAVKAISFLKKSPQNCTG</sequence>
<dbReference type="PANTHER" id="PTHR24148">
    <property type="entry name" value="ANKYRIN REPEAT DOMAIN-CONTAINING PROTEIN 39 HOMOLOG-RELATED"/>
    <property type="match status" value="1"/>
</dbReference>
<evidence type="ECO:0000259" key="1">
    <source>
        <dbReference type="Pfam" id="PF06985"/>
    </source>
</evidence>